<organism evidence="3 4">
    <name type="scientific">Funneliformis caledonium</name>
    <dbReference type="NCBI Taxonomy" id="1117310"/>
    <lineage>
        <taxon>Eukaryota</taxon>
        <taxon>Fungi</taxon>
        <taxon>Fungi incertae sedis</taxon>
        <taxon>Mucoromycota</taxon>
        <taxon>Glomeromycotina</taxon>
        <taxon>Glomeromycetes</taxon>
        <taxon>Glomerales</taxon>
        <taxon>Glomeraceae</taxon>
        <taxon>Funneliformis</taxon>
    </lineage>
</organism>
<comment type="caution">
    <text evidence="3">The sequence shown here is derived from an EMBL/GenBank/DDBJ whole genome shotgun (WGS) entry which is preliminary data.</text>
</comment>
<evidence type="ECO:0000259" key="2">
    <source>
        <dbReference type="Pfam" id="PF09133"/>
    </source>
</evidence>
<dbReference type="InterPro" id="IPR015216">
    <property type="entry name" value="SANTA"/>
</dbReference>
<feature type="domain" description="SANTA" evidence="2">
    <location>
        <begin position="226"/>
        <end position="295"/>
    </location>
</feature>
<dbReference type="EMBL" id="CAJVPQ010002363">
    <property type="protein sequence ID" value="CAG8594287.1"/>
    <property type="molecule type" value="Genomic_DNA"/>
</dbReference>
<feature type="compositionally biased region" description="Basic residues" evidence="1">
    <location>
        <begin position="466"/>
        <end position="483"/>
    </location>
</feature>
<accession>A0A9N9G9E2</accession>
<sequence length="532" mass="60469">MGEKRPISKDALFDIFKNQNEDALRSPTPSHLLNRSGNSAFRTPSLGSTPVNYNLSLHQRAEQLLFLNKLNFNSFQPNSPSTTGNSHEKMENQLKSPIRPLPVRGSSPQLHYALGSFSNGINANRLIFVDDTPTSRVENLINDNNDSTCQDEEVKMVSFNDRDFKQTNYLQNFDKGKQIIRESQSDQIEHAPENGNYLELIKWHLKVVSINDIFVPEVSERINLWVVLSGIIKGTRNKWHSAVVIARENNKLIQTAKDKSYTLIGKLSAKKMKADGFSEGLIKAFEDGFPEDWRELLLAELEPSGQGEKIGPLSNEQETEFNVDSNLSNLKNGLETESNFDSSLKNEQDTELNVDLSLNLLKHEQRTELNVDSSPSPIKNEQRIETNLDLSVDSLGDGETVTFSGRRIRAPGNWWEINSETNVKEEKVESKKRKLSSVGKRTSSSSIGKHTPSFTNMKRNSSPNSAKRRKRSLFYRRPRKRRSLQKDNITENMRKASHEDIANEKEINETNTEVTMVDVPRHEVYVLVETSR</sequence>
<protein>
    <submittedName>
        <fullName evidence="3">4527_t:CDS:1</fullName>
    </submittedName>
</protein>
<dbReference type="Proteomes" id="UP000789570">
    <property type="component" value="Unassembled WGS sequence"/>
</dbReference>
<name>A0A9N9G9E2_9GLOM</name>
<feature type="compositionally biased region" description="Basic and acidic residues" evidence="1">
    <location>
        <begin position="484"/>
        <end position="501"/>
    </location>
</feature>
<evidence type="ECO:0000313" key="3">
    <source>
        <dbReference type="EMBL" id="CAG8594287.1"/>
    </source>
</evidence>
<evidence type="ECO:0000256" key="1">
    <source>
        <dbReference type="SAM" id="MobiDB-lite"/>
    </source>
</evidence>
<feature type="compositionally biased region" description="Polar residues" evidence="1">
    <location>
        <begin position="439"/>
        <end position="465"/>
    </location>
</feature>
<proteinExistence type="predicted"/>
<evidence type="ECO:0000313" key="4">
    <source>
        <dbReference type="Proteomes" id="UP000789570"/>
    </source>
</evidence>
<keyword evidence="4" id="KW-1185">Reference proteome</keyword>
<dbReference type="Pfam" id="PF09133">
    <property type="entry name" value="SANTA"/>
    <property type="match status" value="1"/>
</dbReference>
<dbReference type="AlphaFoldDB" id="A0A9N9G9E2"/>
<reference evidence="3" key="1">
    <citation type="submission" date="2021-06" db="EMBL/GenBank/DDBJ databases">
        <authorList>
            <person name="Kallberg Y."/>
            <person name="Tangrot J."/>
            <person name="Rosling A."/>
        </authorList>
    </citation>
    <scope>NUCLEOTIDE SEQUENCE</scope>
    <source>
        <strain evidence="3">UK204</strain>
    </source>
</reference>
<gene>
    <name evidence="3" type="ORF">FCALED_LOCUS8260</name>
</gene>
<dbReference type="OrthoDB" id="118550at2759"/>
<feature type="region of interest" description="Disordered" evidence="1">
    <location>
        <begin position="422"/>
        <end position="501"/>
    </location>
</feature>